<reference evidence="1 2" key="1">
    <citation type="submission" date="2021-04" db="EMBL/GenBank/DDBJ databases">
        <title>Nocardia tengchongensis.</title>
        <authorList>
            <person name="Zhuang k."/>
            <person name="Ran Y."/>
            <person name="Li W."/>
        </authorList>
    </citation>
    <scope>NUCLEOTIDE SEQUENCE [LARGE SCALE GENOMIC DNA]</scope>
    <source>
        <strain evidence="1 2">CFH S0057</strain>
    </source>
</reference>
<sequence>MTTLWLFFLLGSTVGSVLTWLVSRAPRRAHRPPERWTVAAITARIERERTQFSSPPSLLAIHNAR</sequence>
<keyword evidence="2" id="KW-1185">Reference proteome</keyword>
<dbReference type="RefSeq" id="WP_213556870.1">
    <property type="nucleotide sequence ID" value="NZ_JBHZDI010000001.1"/>
</dbReference>
<name>A0ABX8CLC8_9NOCA</name>
<dbReference type="Proteomes" id="UP000683310">
    <property type="component" value="Chromosome"/>
</dbReference>
<evidence type="ECO:0000313" key="1">
    <source>
        <dbReference type="EMBL" id="QVI20762.1"/>
    </source>
</evidence>
<gene>
    <name evidence="1" type="ORF">KHQ06_32445</name>
</gene>
<protein>
    <submittedName>
        <fullName evidence="1">Uncharacterized protein</fullName>
    </submittedName>
</protein>
<dbReference type="EMBL" id="CP074371">
    <property type="protein sequence ID" value="QVI20762.1"/>
    <property type="molecule type" value="Genomic_DNA"/>
</dbReference>
<organism evidence="1 2">
    <name type="scientific">Nocardia tengchongensis</name>
    <dbReference type="NCBI Taxonomy" id="2055889"/>
    <lineage>
        <taxon>Bacteria</taxon>
        <taxon>Bacillati</taxon>
        <taxon>Actinomycetota</taxon>
        <taxon>Actinomycetes</taxon>
        <taxon>Mycobacteriales</taxon>
        <taxon>Nocardiaceae</taxon>
        <taxon>Nocardia</taxon>
    </lineage>
</organism>
<proteinExistence type="predicted"/>
<evidence type="ECO:0000313" key="2">
    <source>
        <dbReference type="Proteomes" id="UP000683310"/>
    </source>
</evidence>
<accession>A0ABX8CLC8</accession>